<proteinExistence type="inferred from homology"/>
<evidence type="ECO:0000313" key="9">
    <source>
        <dbReference type="Proteomes" id="UP000316541"/>
    </source>
</evidence>
<dbReference type="AlphaFoldDB" id="A0A544Z450"/>
<dbReference type="CDD" id="cd15831">
    <property type="entry name" value="BTAD"/>
    <property type="match status" value="1"/>
</dbReference>
<feature type="compositionally biased region" description="Acidic residues" evidence="6">
    <location>
        <begin position="990"/>
        <end position="1001"/>
    </location>
</feature>
<dbReference type="GO" id="GO:0000160">
    <property type="term" value="P:phosphorelay signal transduction system"/>
    <property type="evidence" value="ECO:0007669"/>
    <property type="project" value="InterPro"/>
</dbReference>
<feature type="domain" description="OmpR/PhoB-type" evidence="7">
    <location>
        <begin position="7"/>
        <end position="111"/>
    </location>
</feature>
<dbReference type="SUPFAM" id="SSF52540">
    <property type="entry name" value="P-loop containing nucleoside triphosphate hydrolases"/>
    <property type="match status" value="1"/>
</dbReference>
<dbReference type="PANTHER" id="PTHR35807">
    <property type="entry name" value="TRANSCRIPTIONAL REGULATOR REDD-RELATED"/>
    <property type="match status" value="1"/>
</dbReference>
<dbReference type="SMART" id="SM01043">
    <property type="entry name" value="BTAD"/>
    <property type="match status" value="1"/>
</dbReference>
<dbReference type="InterPro" id="IPR005158">
    <property type="entry name" value="BTAD"/>
</dbReference>
<sequence length="1001" mass="108014">MSMETAHGEVDRGRLRLRVLGPVTAWLEDRQVNLGPPLQRAALWVLAAQAGRLVTKDRLVGALWGAAAPKTAEQSVYTYVAGLRRLLEPERGRRGPFTLLAQSANGYSLARDGCRTDAEDFEQRLAEARRFQAEQDLPAWLRELEAGLGLWGGTALGGLPGPFCEAERTRLESMRQTAREDRADALLRLGRHQEALDALAGLTVEAPLRERARELQMLALYRCGRQAEALEVFHDARRLLAEHLGVDPGASLRRAYELILRADPSLAAAPSAAAVTAPGEVVRPRQLPRDPQIFVGRAETLVRLRALLAPWDGGDPQAVVAVTGTAGAGKSTLSVHAAHAVSDHYPDGQLYLNLLGATPGVGRLNPLDLLGRLLRGLGVRPEAVPSDQDEAAAMLRDRLAGRHTLIVLDDASGPDQVRPLLGLPAGNALLVTSRESFAAADDCVQLVLGRMQRSESVAMLAKLAGAERIAADPAAAAELADLCGRLPLALRLAAARLMENRHTSLAEVNARLRDERRALHELESGDLAVRTSLQLSHDVLAGSGHEPDRAAAAALCRLGVLRTPDITPEVVAALLDVPRDAAERAVARLVRANLAEPGEHRRFRLHDLVRLFAMELAERRLSERDREDALDRVIGLYGTTVRLAMRLIDPHRVHPPHEFATCEPFALTGGVDASAWLERERPNVLAVASQAMASRNPCLARSGAHLAFSCHWPLVYSGHHPEIVTLSRQALEVGGRLDDQGISALAHGYLAQGLDHIGRFEEAVRHQRAEVALRRTIGDPFSRMRALGNLAVMLNSLKVHEEALSSAREQLRIAREIGAAVGERHALVCVGSAHLGLGDVAAARAACAEMMALAEEAGDALHRADALMCMAEVHLVQDDPRSGAMLYEEALVLMRESRFRGMEPRCLGRLGQVERLMGRFDRARAYLRETLAVAQECGAGYWADFAREELALLGESPHDGPSRTADGSARAEGSAGTEGTAHAQGSAGAEGEEEVDAVAHG</sequence>
<dbReference type="SUPFAM" id="SSF46894">
    <property type="entry name" value="C-terminal effector domain of the bipartite response regulators"/>
    <property type="match status" value="1"/>
</dbReference>
<dbReference type="SUPFAM" id="SSF48452">
    <property type="entry name" value="TPR-like"/>
    <property type="match status" value="3"/>
</dbReference>
<evidence type="ECO:0000256" key="2">
    <source>
        <dbReference type="ARBA" id="ARBA00023015"/>
    </source>
</evidence>
<dbReference type="GO" id="GO:0043531">
    <property type="term" value="F:ADP binding"/>
    <property type="evidence" value="ECO:0007669"/>
    <property type="project" value="InterPro"/>
</dbReference>
<feature type="region of interest" description="Disordered" evidence="6">
    <location>
        <begin position="954"/>
        <end position="1001"/>
    </location>
</feature>
<dbReference type="GO" id="GO:0006355">
    <property type="term" value="P:regulation of DNA-templated transcription"/>
    <property type="evidence" value="ECO:0007669"/>
    <property type="project" value="InterPro"/>
</dbReference>
<organism evidence="8 9">
    <name type="scientific">Microbispora hainanensis</name>
    <dbReference type="NCBI Taxonomy" id="568844"/>
    <lineage>
        <taxon>Bacteria</taxon>
        <taxon>Bacillati</taxon>
        <taxon>Actinomycetota</taxon>
        <taxon>Actinomycetes</taxon>
        <taxon>Streptosporangiales</taxon>
        <taxon>Streptosporangiaceae</taxon>
        <taxon>Microbispora</taxon>
    </lineage>
</organism>
<gene>
    <name evidence="8" type="ORF">FLX08_04305</name>
</gene>
<dbReference type="Proteomes" id="UP000316541">
    <property type="component" value="Unassembled WGS sequence"/>
</dbReference>
<dbReference type="Pfam" id="PF00486">
    <property type="entry name" value="Trans_reg_C"/>
    <property type="match status" value="1"/>
</dbReference>
<dbReference type="SMART" id="SM00862">
    <property type="entry name" value="Trans_reg_C"/>
    <property type="match status" value="1"/>
</dbReference>
<evidence type="ECO:0000256" key="6">
    <source>
        <dbReference type="SAM" id="MobiDB-lite"/>
    </source>
</evidence>
<dbReference type="Gene3D" id="1.10.10.10">
    <property type="entry name" value="Winged helix-like DNA-binding domain superfamily/Winged helix DNA-binding domain"/>
    <property type="match status" value="1"/>
</dbReference>
<keyword evidence="2" id="KW-0805">Transcription regulation</keyword>
<dbReference type="Pfam" id="PF13424">
    <property type="entry name" value="TPR_12"/>
    <property type="match status" value="1"/>
</dbReference>
<dbReference type="InterPro" id="IPR051677">
    <property type="entry name" value="AfsR-DnrI-RedD_regulator"/>
</dbReference>
<comment type="similarity">
    <text evidence="1">Belongs to the AfsR/DnrI/RedD regulatory family.</text>
</comment>
<evidence type="ECO:0000256" key="5">
    <source>
        <dbReference type="PROSITE-ProRule" id="PRU01091"/>
    </source>
</evidence>
<dbReference type="InterPro" id="IPR001867">
    <property type="entry name" value="OmpR/PhoB-type_DNA-bd"/>
</dbReference>
<dbReference type="InterPro" id="IPR016032">
    <property type="entry name" value="Sig_transdc_resp-reg_C-effctor"/>
</dbReference>
<dbReference type="InterPro" id="IPR011990">
    <property type="entry name" value="TPR-like_helical_dom_sf"/>
</dbReference>
<dbReference type="InterPro" id="IPR036388">
    <property type="entry name" value="WH-like_DNA-bd_sf"/>
</dbReference>
<accession>A0A544Z450</accession>
<dbReference type="Gene3D" id="3.40.50.300">
    <property type="entry name" value="P-loop containing nucleotide triphosphate hydrolases"/>
    <property type="match status" value="1"/>
</dbReference>
<feature type="DNA-binding region" description="OmpR/PhoB-type" evidence="5">
    <location>
        <begin position="7"/>
        <end position="111"/>
    </location>
</feature>
<dbReference type="InterPro" id="IPR019734">
    <property type="entry name" value="TPR_rpt"/>
</dbReference>
<keyword evidence="3 5" id="KW-0238">DNA-binding</keyword>
<dbReference type="SMART" id="SM00028">
    <property type="entry name" value="TPR"/>
    <property type="match status" value="3"/>
</dbReference>
<evidence type="ECO:0000256" key="1">
    <source>
        <dbReference type="ARBA" id="ARBA00005820"/>
    </source>
</evidence>
<dbReference type="EMBL" id="VIRM01000003">
    <property type="protein sequence ID" value="TQS23671.1"/>
    <property type="molecule type" value="Genomic_DNA"/>
</dbReference>
<dbReference type="PROSITE" id="PS51755">
    <property type="entry name" value="OMPR_PHOB"/>
    <property type="match status" value="1"/>
</dbReference>
<comment type="caution">
    <text evidence="8">The sequence shown here is derived from an EMBL/GenBank/DDBJ whole genome shotgun (WGS) entry which is preliminary data.</text>
</comment>
<dbReference type="InterPro" id="IPR027417">
    <property type="entry name" value="P-loop_NTPase"/>
</dbReference>
<dbReference type="PRINTS" id="PR00364">
    <property type="entry name" value="DISEASERSIST"/>
</dbReference>
<dbReference type="PANTHER" id="PTHR35807:SF1">
    <property type="entry name" value="TRANSCRIPTIONAL REGULATOR REDD"/>
    <property type="match status" value="1"/>
</dbReference>
<dbReference type="Pfam" id="PF03704">
    <property type="entry name" value="BTAD"/>
    <property type="match status" value="1"/>
</dbReference>
<keyword evidence="4" id="KW-0804">Transcription</keyword>
<dbReference type="Gene3D" id="1.25.40.10">
    <property type="entry name" value="Tetratricopeptide repeat domain"/>
    <property type="match status" value="2"/>
</dbReference>
<name>A0A544Z450_9ACTN</name>
<protein>
    <recommendedName>
        <fullName evidence="7">OmpR/PhoB-type domain-containing protein</fullName>
    </recommendedName>
</protein>
<dbReference type="GO" id="GO:0003677">
    <property type="term" value="F:DNA binding"/>
    <property type="evidence" value="ECO:0007669"/>
    <property type="project" value="UniProtKB-UniRule"/>
</dbReference>
<reference evidence="8 9" key="1">
    <citation type="submission" date="2019-07" db="EMBL/GenBank/DDBJ databases">
        <title>Microbispora hainanensis DSM 45428.</title>
        <authorList>
            <person name="Thawai C."/>
        </authorList>
    </citation>
    <scope>NUCLEOTIDE SEQUENCE [LARGE SCALE GENOMIC DNA]</scope>
    <source>
        <strain evidence="8 9">DSM 45428</strain>
    </source>
</reference>
<evidence type="ECO:0000313" key="8">
    <source>
        <dbReference type="EMBL" id="TQS23671.1"/>
    </source>
</evidence>
<evidence type="ECO:0000256" key="3">
    <source>
        <dbReference type="ARBA" id="ARBA00023125"/>
    </source>
</evidence>
<evidence type="ECO:0000256" key="4">
    <source>
        <dbReference type="ARBA" id="ARBA00023163"/>
    </source>
</evidence>
<evidence type="ECO:0000259" key="7">
    <source>
        <dbReference type="PROSITE" id="PS51755"/>
    </source>
</evidence>